<comment type="caution">
    <text evidence="2">The sequence shown here is derived from an EMBL/GenBank/DDBJ whole genome shotgun (WGS) entry which is preliminary data.</text>
</comment>
<reference evidence="2 3" key="1">
    <citation type="submission" date="2022-05" db="EMBL/GenBank/DDBJ databases">
        <title>Genome Resource of Streptomyces lavenduligriseus GA1-1, a Strain with Broad-Spectrum Antifungal Activity against Phytopathogenic Fungi.</title>
        <authorList>
            <person name="Qi D."/>
        </authorList>
    </citation>
    <scope>NUCLEOTIDE SEQUENCE [LARGE SCALE GENOMIC DNA]</scope>
    <source>
        <strain evidence="2 3">GA1-1</strain>
    </source>
</reference>
<organism evidence="2 3">
    <name type="scientific">Streptomyces lavenduligriseus</name>
    <dbReference type="NCBI Taxonomy" id="67315"/>
    <lineage>
        <taxon>Bacteria</taxon>
        <taxon>Bacillati</taxon>
        <taxon>Actinomycetota</taxon>
        <taxon>Actinomycetes</taxon>
        <taxon>Kitasatosporales</taxon>
        <taxon>Streptomycetaceae</taxon>
        <taxon>Streptomyces</taxon>
    </lineage>
</organism>
<feature type="compositionally biased region" description="Low complexity" evidence="1">
    <location>
        <begin position="213"/>
        <end position="223"/>
    </location>
</feature>
<keyword evidence="3" id="KW-1185">Reference proteome</keyword>
<accession>A0ABT0P669</accession>
<feature type="non-terminal residue" evidence="2">
    <location>
        <position position="223"/>
    </location>
</feature>
<sequence>MTGQQIDTVAPPLPPLLNCGAKIARFLQLNAFDNKVVEKFRVQPHGYKTTIPWGRFCYGPTAAAYGELVQRLDPKTTKHPPSHPVAVYGTVQRVRHDRKGRPFVFLADHTDLDGREFEVVLRSMHPTLIEPLTVGTHVLAVGTWSTFTGTRVPQLRLFAEEAWQIAYWDTDENTGSATQPTSPPALTAHQRATERPANGPSKQTPRSTKTGRRPAAPTRPTAP</sequence>
<gene>
    <name evidence="2" type="ORF">M4438_38160</name>
</gene>
<dbReference type="Proteomes" id="UP001202052">
    <property type="component" value="Unassembled WGS sequence"/>
</dbReference>
<proteinExistence type="predicted"/>
<name>A0ABT0P669_9ACTN</name>
<dbReference type="EMBL" id="JAMCCK010000228">
    <property type="protein sequence ID" value="MCL3999244.1"/>
    <property type="molecule type" value="Genomic_DNA"/>
</dbReference>
<evidence type="ECO:0000313" key="3">
    <source>
        <dbReference type="Proteomes" id="UP001202052"/>
    </source>
</evidence>
<evidence type="ECO:0000256" key="1">
    <source>
        <dbReference type="SAM" id="MobiDB-lite"/>
    </source>
</evidence>
<feature type="region of interest" description="Disordered" evidence="1">
    <location>
        <begin position="171"/>
        <end position="223"/>
    </location>
</feature>
<protein>
    <submittedName>
        <fullName evidence="2">Uncharacterized protein</fullName>
    </submittedName>
</protein>
<evidence type="ECO:0000313" key="2">
    <source>
        <dbReference type="EMBL" id="MCL3999244.1"/>
    </source>
</evidence>